<dbReference type="AlphaFoldDB" id="A0AAQ1HMA6"/>
<dbReference type="PANTHER" id="PTHR44196">
    <property type="entry name" value="DEHYDROGENASE/REDUCTASE SDR FAMILY MEMBER 7B"/>
    <property type="match status" value="1"/>
</dbReference>
<dbReference type="RefSeq" id="WP_074980304.1">
    <property type="nucleotide sequence ID" value="NZ_FOLS01000010.1"/>
</dbReference>
<dbReference type="PROSITE" id="PS00061">
    <property type="entry name" value="ADH_SHORT"/>
    <property type="match status" value="1"/>
</dbReference>
<keyword evidence="2" id="KW-0560">Oxidoreductase</keyword>
<dbReference type="Proteomes" id="UP000183385">
    <property type="component" value="Unassembled WGS sequence"/>
</dbReference>
<reference evidence="3 4" key="1">
    <citation type="submission" date="2016-10" db="EMBL/GenBank/DDBJ databases">
        <authorList>
            <person name="Varghese N."/>
            <person name="Submissions S."/>
        </authorList>
    </citation>
    <scope>NUCLEOTIDE SEQUENCE [LARGE SCALE GENOMIC DNA]</scope>
    <source>
        <strain evidence="3 4">LMG 18378</strain>
    </source>
</reference>
<dbReference type="Gene3D" id="3.40.50.720">
    <property type="entry name" value="NAD(P)-binding Rossmann-like Domain"/>
    <property type="match status" value="1"/>
</dbReference>
<accession>A0AAQ1HMA6</accession>
<dbReference type="NCBIfam" id="NF005489">
    <property type="entry name" value="PRK07102.1"/>
    <property type="match status" value="1"/>
</dbReference>
<dbReference type="InterPro" id="IPR002347">
    <property type="entry name" value="SDR_fam"/>
</dbReference>
<organism evidence="3 4">
    <name type="scientific">Pseudomonas citronellolis</name>
    <dbReference type="NCBI Taxonomy" id="53408"/>
    <lineage>
        <taxon>Bacteria</taxon>
        <taxon>Pseudomonadati</taxon>
        <taxon>Pseudomonadota</taxon>
        <taxon>Gammaproteobacteria</taxon>
        <taxon>Pseudomonadales</taxon>
        <taxon>Pseudomonadaceae</taxon>
        <taxon>Pseudomonas</taxon>
    </lineage>
</organism>
<dbReference type="Pfam" id="PF00106">
    <property type="entry name" value="adh_short"/>
    <property type="match status" value="1"/>
</dbReference>
<comment type="similarity">
    <text evidence="1">Belongs to the short-chain dehydrogenases/reductases (SDR) family.</text>
</comment>
<dbReference type="InterPro" id="IPR020904">
    <property type="entry name" value="Sc_DH/Rdtase_CS"/>
</dbReference>
<evidence type="ECO:0000313" key="4">
    <source>
        <dbReference type="Proteomes" id="UP000183385"/>
    </source>
</evidence>
<proteinExistence type="inferred from homology"/>
<evidence type="ECO:0000313" key="3">
    <source>
        <dbReference type="EMBL" id="SFC77350.1"/>
    </source>
</evidence>
<dbReference type="PROSITE" id="PS51257">
    <property type="entry name" value="PROKAR_LIPOPROTEIN"/>
    <property type="match status" value="1"/>
</dbReference>
<comment type="caution">
    <text evidence="3">The sequence shown here is derived from an EMBL/GenBank/DDBJ whole genome shotgun (WGS) entry which is preliminary data.</text>
</comment>
<name>A0AAQ1HMA6_9PSED</name>
<protein>
    <submittedName>
        <fullName evidence="3">Short-chain dehydrogenase</fullName>
    </submittedName>
</protein>
<sequence>MKNILIVGASSAIATACARQWASERARFFLVARNEEKLGQVADDLRARGASEVQTYALDMNDLQAHEAMLASAVASLGSLDISLIAHGTLPDQAACQQDVELALREFSSNGLSVIALLTRLANRLEQQRSGSIAVISSVAGDRGRPSNYLYGTAKAAVTTFCEGLRARLFKVGVHVLTIKPGFVDTPMTQGLPLPKALVAAPERVAGDIVRAVEKKKDSIYTPAFWAGIMLIIKSIPRPIFNRINL</sequence>
<dbReference type="GO" id="GO:0016020">
    <property type="term" value="C:membrane"/>
    <property type="evidence" value="ECO:0007669"/>
    <property type="project" value="TreeGrafter"/>
</dbReference>
<dbReference type="SUPFAM" id="SSF51735">
    <property type="entry name" value="NAD(P)-binding Rossmann-fold domains"/>
    <property type="match status" value="1"/>
</dbReference>
<gene>
    <name evidence="3" type="ORF">SAMN05216577_110115</name>
</gene>
<dbReference type="PANTHER" id="PTHR44196:SF1">
    <property type="entry name" value="DEHYDROGENASE_REDUCTASE SDR FAMILY MEMBER 7B"/>
    <property type="match status" value="1"/>
</dbReference>
<keyword evidence="4" id="KW-1185">Reference proteome</keyword>
<dbReference type="PRINTS" id="PR00081">
    <property type="entry name" value="GDHRDH"/>
</dbReference>
<dbReference type="GO" id="GO:0016491">
    <property type="term" value="F:oxidoreductase activity"/>
    <property type="evidence" value="ECO:0007669"/>
    <property type="project" value="UniProtKB-KW"/>
</dbReference>
<evidence type="ECO:0000256" key="2">
    <source>
        <dbReference type="ARBA" id="ARBA00023002"/>
    </source>
</evidence>
<dbReference type="EMBL" id="FOLS01000010">
    <property type="protein sequence ID" value="SFC77350.1"/>
    <property type="molecule type" value="Genomic_DNA"/>
</dbReference>
<evidence type="ECO:0000256" key="1">
    <source>
        <dbReference type="ARBA" id="ARBA00006484"/>
    </source>
</evidence>
<dbReference type="InterPro" id="IPR036291">
    <property type="entry name" value="NAD(P)-bd_dom_sf"/>
</dbReference>